<evidence type="ECO:0000256" key="7">
    <source>
        <dbReference type="SAM" id="MobiDB-lite"/>
    </source>
</evidence>
<feature type="compositionally biased region" description="Basic and acidic residues" evidence="7">
    <location>
        <begin position="184"/>
        <end position="193"/>
    </location>
</feature>
<evidence type="ECO:0000256" key="4">
    <source>
        <dbReference type="ARBA" id="ARBA00022771"/>
    </source>
</evidence>
<keyword evidence="5" id="KW-0862">Zinc</keyword>
<protein>
    <recommendedName>
        <fullName evidence="2">[histone H3]-trimethyl-L-lysine(9) demethylase</fullName>
        <ecNumber evidence="2">1.14.11.66</ecNumber>
    </recommendedName>
</protein>
<dbReference type="InterPro" id="IPR034732">
    <property type="entry name" value="EPHD"/>
</dbReference>
<feature type="compositionally biased region" description="Low complexity" evidence="7">
    <location>
        <begin position="930"/>
        <end position="952"/>
    </location>
</feature>
<keyword evidence="3" id="KW-0479">Metal-binding</keyword>
<feature type="region of interest" description="Disordered" evidence="7">
    <location>
        <begin position="1016"/>
        <end position="1100"/>
    </location>
</feature>
<feature type="region of interest" description="Disordered" evidence="7">
    <location>
        <begin position="927"/>
        <end position="996"/>
    </location>
</feature>
<feature type="compositionally biased region" description="Basic residues" evidence="7">
    <location>
        <begin position="573"/>
        <end position="585"/>
    </location>
</feature>
<organism evidence="11 12">
    <name type="scientific">Tothia fuscella</name>
    <dbReference type="NCBI Taxonomy" id="1048955"/>
    <lineage>
        <taxon>Eukaryota</taxon>
        <taxon>Fungi</taxon>
        <taxon>Dikarya</taxon>
        <taxon>Ascomycota</taxon>
        <taxon>Pezizomycotina</taxon>
        <taxon>Dothideomycetes</taxon>
        <taxon>Pleosporomycetidae</taxon>
        <taxon>Venturiales</taxon>
        <taxon>Cylindrosympodiaceae</taxon>
        <taxon>Tothia</taxon>
    </lineage>
</organism>
<reference evidence="11" key="1">
    <citation type="journal article" date="2020" name="Stud. Mycol.">
        <title>101 Dothideomycetes genomes: a test case for predicting lifestyles and emergence of pathogens.</title>
        <authorList>
            <person name="Haridas S."/>
            <person name="Albert R."/>
            <person name="Binder M."/>
            <person name="Bloem J."/>
            <person name="Labutti K."/>
            <person name="Salamov A."/>
            <person name="Andreopoulos B."/>
            <person name="Baker S."/>
            <person name="Barry K."/>
            <person name="Bills G."/>
            <person name="Bluhm B."/>
            <person name="Cannon C."/>
            <person name="Castanera R."/>
            <person name="Culley D."/>
            <person name="Daum C."/>
            <person name="Ezra D."/>
            <person name="Gonzalez J."/>
            <person name="Henrissat B."/>
            <person name="Kuo A."/>
            <person name="Liang C."/>
            <person name="Lipzen A."/>
            <person name="Lutzoni F."/>
            <person name="Magnuson J."/>
            <person name="Mondo S."/>
            <person name="Nolan M."/>
            <person name="Ohm R."/>
            <person name="Pangilinan J."/>
            <person name="Park H.-J."/>
            <person name="Ramirez L."/>
            <person name="Alfaro M."/>
            <person name="Sun H."/>
            <person name="Tritt A."/>
            <person name="Yoshinaga Y."/>
            <person name="Zwiers L.-H."/>
            <person name="Turgeon B."/>
            <person name="Goodwin S."/>
            <person name="Spatafora J."/>
            <person name="Crous P."/>
            <person name="Grigoriev I."/>
        </authorList>
    </citation>
    <scope>NUCLEOTIDE SEQUENCE</scope>
    <source>
        <strain evidence="11">CBS 130266</strain>
    </source>
</reference>
<feature type="compositionally biased region" description="Basic and acidic residues" evidence="7">
    <location>
        <begin position="811"/>
        <end position="841"/>
    </location>
</feature>
<feature type="region of interest" description="Disordered" evidence="7">
    <location>
        <begin position="808"/>
        <end position="856"/>
    </location>
</feature>
<dbReference type="GO" id="GO:0000785">
    <property type="term" value="C:chromatin"/>
    <property type="evidence" value="ECO:0007669"/>
    <property type="project" value="TreeGrafter"/>
</dbReference>
<evidence type="ECO:0000256" key="6">
    <source>
        <dbReference type="ARBA" id="ARBA00049349"/>
    </source>
</evidence>
<gene>
    <name evidence="11" type="ORF">EJ08DRAFT_719833</name>
</gene>
<dbReference type="OrthoDB" id="9547406at2759"/>
<feature type="region of interest" description="Disordered" evidence="7">
    <location>
        <begin position="550"/>
        <end position="593"/>
    </location>
</feature>
<dbReference type="EMBL" id="MU007056">
    <property type="protein sequence ID" value="KAF2428094.1"/>
    <property type="molecule type" value="Genomic_DNA"/>
</dbReference>
<feature type="compositionally biased region" description="Basic and acidic residues" evidence="7">
    <location>
        <begin position="45"/>
        <end position="55"/>
    </location>
</feature>
<evidence type="ECO:0000313" key="11">
    <source>
        <dbReference type="EMBL" id="KAF2428094.1"/>
    </source>
</evidence>
<dbReference type="PROSITE" id="PS51184">
    <property type="entry name" value="JMJC"/>
    <property type="match status" value="1"/>
</dbReference>
<evidence type="ECO:0000256" key="1">
    <source>
        <dbReference type="ARBA" id="ARBA00009711"/>
    </source>
</evidence>
<dbReference type="GO" id="GO:0005634">
    <property type="term" value="C:nucleus"/>
    <property type="evidence" value="ECO:0007669"/>
    <property type="project" value="TreeGrafter"/>
</dbReference>
<comment type="caution">
    <text evidence="11">The sequence shown here is derived from an EMBL/GenBank/DDBJ whole genome shotgun (WGS) entry which is preliminary data.</text>
</comment>
<comment type="similarity">
    <text evidence="1">Belongs to the JHDM3 histone demethylase family.</text>
</comment>
<evidence type="ECO:0000256" key="2">
    <source>
        <dbReference type="ARBA" id="ARBA00012900"/>
    </source>
</evidence>
<feature type="compositionally biased region" description="Polar residues" evidence="7">
    <location>
        <begin position="1458"/>
        <end position="1470"/>
    </location>
</feature>
<feature type="compositionally biased region" description="Polar residues" evidence="7">
    <location>
        <begin position="960"/>
        <end position="982"/>
    </location>
</feature>
<keyword evidence="4" id="KW-0863">Zinc-finger</keyword>
<feature type="domain" description="PHD-type" evidence="10">
    <location>
        <begin position="608"/>
        <end position="724"/>
    </location>
</feature>
<dbReference type="Gene3D" id="3.30.40.10">
    <property type="entry name" value="Zinc/RING finger domain, C3HC4 (zinc finger)"/>
    <property type="match status" value="1"/>
</dbReference>
<feature type="domain" description="JmjN" evidence="8">
    <location>
        <begin position="84"/>
        <end position="125"/>
    </location>
</feature>
<dbReference type="EC" id="1.14.11.66" evidence="2"/>
<feature type="compositionally biased region" description="Basic residues" evidence="7">
    <location>
        <begin position="265"/>
        <end position="275"/>
    </location>
</feature>
<dbReference type="Pfam" id="PF13832">
    <property type="entry name" value="zf-HC5HC2H_2"/>
    <property type="match status" value="1"/>
</dbReference>
<dbReference type="Pfam" id="PF02373">
    <property type="entry name" value="JmjC"/>
    <property type="match status" value="1"/>
</dbReference>
<dbReference type="FunFam" id="2.60.120.650:FF:000024">
    <property type="entry name" value="Putative jumonji family transcription factor"/>
    <property type="match status" value="1"/>
</dbReference>
<evidence type="ECO:0000256" key="3">
    <source>
        <dbReference type="ARBA" id="ARBA00022723"/>
    </source>
</evidence>
<dbReference type="SMART" id="SM00558">
    <property type="entry name" value="JmjC"/>
    <property type="match status" value="1"/>
</dbReference>
<dbReference type="InterPro" id="IPR055500">
    <property type="entry name" value="DUF7072"/>
</dbReference>
<feature type="region of interest" description="Disordered" evidence="7">
    <location>
        <begin position="1203"/>
        <end position="1265"/>
    </location>
</feature>
<dbReference type="CDD" id="cd15571">
    <property type="entry name" value="ePHD"/>
    <property type="match status" value="1"/>
</dbReference>
<accession>A0A9P4TWR2</accession>
<feature type="compositionally biased region" description="Polar residues" evidence="7">
    <location>
        <begin position="1277"/>
        <end position="1299"/>
    </location>
</feature>
<feature type="region of interest" description="Disordered" evidence="7">
    <location>
        <begin position="1277"/>
        <end position="1329"/>
    </location>
</feature>
<dbReference type="InterPro" id="IPR003349">
    <property type="entry name" value="JmjN"/>
</dbReference>
<dbReference type="PANTHER" id="PTHR10694">
    <property type="entry name" value="LYSINE-SPECIFIC DEMETHYLASE"/>
    <property type="match status" value="1"/>
</dbReference>
<feature type="region of interest" description="Disordered" evidence="7">
    <location>
        <begin position="1"/>
        <end position="64"/>
    </location>
</feature>
<keyword evidence="12" id="KW-1185">Reference proteome</keyword>
<proteinExistence type="inferred from homology"/>
<evidence type="ECO:0000259" key="9">
    <source>
        <dbReference type="PROSITE" id="PS51184"/>
    </source>
</evidence>
<feature type="region of interest" description="Disordered" evidence="7">
    <location>
        <begin position="1124"/>
        <end position="1152"/>
    </location>
</feature>
<dbReference type="PANTHER" id="PTHR10694:SF7">
    <property type="entry name" value="[HISTONE H3]-TRIMETHYL-L-LYSINE(9) DEMETHYLASE"/>
    <property type="match status" value="1"/>
</dbReference>
<comment type="catalytic activity">
    <reaction evidence="6">
        <text>N(6),N(6),N(6)-trimethyl-L-lysyl(9)-[histone H3] + 2 2-oxoglutarate + 2 O2 = N(6)-methyl-L-lysyl(9)-[histone H3] + 2 formaldehyde + 2 succinate + 2 CO2</text>
        <dbReference type="Rhea" id="RHEA:60200"/>
        <dbReference type="Rhea" id="RHEA-COMP:15538"/>
        <dbReference type="Rhea" id="RHEA-COMP:15542"/>
        <dbReference type="ChEBI" id="CHEBI:15379"/>
        <dbReference type="ChEBI" id="CHEBI:16526"/>
        <dbReference type="ChEBI" id="CHEBI:16810"/>
        <dbReference type="ChEBI" id="CHEBI:16842"/>
        <dbReference type="ChEBI" id="CHEBI:30031"/>
        <dbReference type="ChEBI" id="CHEBI:61929"/>
        <dbReference type="ChEBI" id="CHEBI:61961"/>
        <dbReference type="EC" id="1.14.11.66"/>
    </reaction>
</comment>
<dbReference type="GO" id="GO:0051864">
    <property type="term" value="F:histone H3K36 demethylase activity"/>
    <property type="evidence" value="ECO:0007669"/>
    <property type="project" value="TreeGrafter"/>
</dbReference>
<evidence type="ECO:0000259" key="8">
    <source>
        <dbReference type="PROSITE" id="PS51183"/>
    </source>
</evidence>
<feature type="region of interest" description="Disordered" evidence="7">
    <location>
        <begin position="1416"/>
        <end position="1483"/>
    </location>
</feature>
<dbReference type="SUPFAM" id="SSF51197">
    <property type="entry name" value="Clavaminate synthase-like"/>
    <property type="match status" value="1"/>
</dbReference>
<dbReference type="InterPro" id="IPR013083">
    <property type="entry name" value="Znf_RING/FYVE/PHD"/>
</dbReference>
<name>A0A9P4TWR2_9PEZI</name>
<feature type="compositionally biased region" description="Acidic residues" evidence="7">
    <location>
        <begin position="556"/>
        <end position="565"/>
    </location>
</feature>
<feature type="compositionally biased region" description="Basic and acidic residues" evidence="7">
    <location>
        <begin position="16"/>
        <end position="34"/>
    </location>
</feature>
<dbReference type="GO" id="GO:0008270">
    <property type="term" value="F:zinc ion binding"/>
    <property type="evidence" value="ECO:0007669"/>
    <property type="project" value="UniProtKB-KW"/>
</dbReference>
<feature type="region of interest" description="Disordered" evidence="7">
    <location>
        <begin position="176"/>
        <end position="316"/>
    </location>
</feature>
<feature type="domain" description="JmjC" evidence="9">
    <location>
        <begin position="367"/>
        <end position="530"/>
    </location>
</feature>
<evidence type="ECO:0000256" key="5">
    <source>
        <dbReference type="ARBA" id="ARBA00022833"/>
    </source>
</evidence>
<sequence length="1548" mass="173712">MADGVSPPAMAGDIRPSTEHDDAVKLQKMDDNSSHRVLTPPTSEDMGKHEGHSSDLSDLEDEDEDDIGEVFPDHYWDEENGGRIPVFKPTMDQFRSFKKFVDKIDKYGMKSGIVKVIPPKEWTDNLPRLDEQVKSIKVKNPITQEFHNLTYGMYTQANIEKQRSYNLPQWKALNLESSHQPPAKRGERRRDVAPPKAKPARAAVSNPVVTPDGQKRRPGRPRKNPIIVQEVLADNVESDLQIPPTPTSPDRVEDCDNDEDEPTPAKRRRGRPGRPKKTEAKPAVAKPRGRQPVAADVKKSVSSRRMNNQAERDNEIDEESFIDFDYNLNNLDEFTKERCQELEEVYWKTITYNTPMYGADMPGSLFDERTTSWNVAQLENLLDVLGTKVPGVNTAYLYLGMWKATFAWHLEDVDLYSINYIHFGAPKQWYSISQEDARKFETAMKTLWPADFKNCDQFLRHKTYLISPEKLKSQFNIKVNKLVHYEGEFVITYPYGYHSGFNLGYNCAESVNFATEAWLDYGRIAKKCDCEADSVWVDVNEIERKLRGEPTPEYYEVTDDEDEEDRAPTPPPKAKKAATKKRKRAEPKEEAPKKKVKRVKIMVRVKGKEPCCLCPNDVKFDVLLPTDNGKQAHRLCAMYTPETYLVEDAGKEKVCGIANIDKERLALKCIYCHSKKGSCFQCASKKCARAFHATCAAAAGVLVDGGPVPTWDEDGTEYYCEGYDFRCRFHRPRRAKGTEVKNLEDNKLVRKYGKNLVKDEVVQALMLQGDIFAGIVVENRPTEGCVIIDVQPEGGLVEVEYKYLLTLDPTESQRPKPSPEAKPLPEHLSNKHDKVNADNRQDGVPNIGDPFHDPDSEQRWAEWNAANTAEIRNRYQKKINMATPNSLWYYLGRNSTEAKAQYTHDLRKRVHNTNSVFLDTVKEAAPKAIPNRLSNPSRPSYSSPSHGSYNSLRGQYPANYHTSYGVSNAGSYQQSSQLQAQNPARPYEYKPKTNIAPNMYQPNMPYGYGSPGFIPITSHPPSVPQYTAPTQGPTSSTPSYGNSSTGPTSYSRPPTMHVRAPSAHGPNPPRAPSAHGPNPSTPSLNQASHQPPRMDNSPPYRNFYQQAEQLYSRQQAKEPNYQALAAPSPQPRPAAPTATAVAPPFMPPSQRRHTSSLSTAEYLEHVKKYPYLKNSFLRRPQKYVSPYAAGIGFTPEWQAKLDRAKKPVVHRPSSSVDRKKSDAGVPSQSPKIVAPSPGGARNSYGPPAHSPPKPHSPIGSHIPVPQQLPRSQMLQYESPQQFQSHVSQEIHQQSGSPSGSWDYLLTQLKHVPDGHPGSSHNHDGRSGSPNMVGQAHMYGHQQPQQSFGQQQTSYYSVAPSAPSYNLPSLGQQQPWASTAGIGNFPLTSDMARTNSGGYSSNLYSGATNYPYLQQSYTPQDMRSPERPDYSPLSDAGSPTNQDMHVQGQHGQPHPLSRPGSTMSYYSNQGQDFRPPSRPNSVHAQQQPQVMAGHLNDMMHMQGQGHLQQDGMVHLQHMEQMKAKQHEAQMREQMEMERLKGGVGLGLNV</sequence>
<evidence type="ECO:0000313" key="12">
    <source>
        <dbReference type="Proteomes" id="UP000800235"/>
    </source>
</evidence>
<dbReference type="InterPro" id="IPR003347">
    <property type="entry name" value="JmjC_dom"/>
</dbReference>
<dbReference type="SMART" id="SM00545">
    <property type="entry name" value="JmjN"/>
    <property type="match status" value="1"/>
</dbReference>
<dbReference type="Pfam" id="PF23258">
    <property type="entry name" value="DUF7072"/>
    <property type="match status" value="1"/>
</dbReference>
<dbReference type="PROSITE" id="PS51805">
    <property type="entry name" value="EPHD"/>
    <property type="match status" value="1"/>
</dbReference>
<dbReference type="PROSITE" id="PS51183">
    <property type="entry name" value="JMJN"/>
    <property type="match status" value="1"/>
</dbReference>
<dbReference type="GO" id="GO:0010468">
    <property type="term" value="P:regulation of gene expression"/>
    <property type="evidence" value="ECO:0007669"/>
    <property type="project" value="TreeGrafter"/>
</dbReference>
<dbReference type="Pfam" id="PF02375">
    <property type="entry name" value="JmjN"/>
    <property type="match status" value="1"/>
</dbReference>
<dbReference type="Proteomes" id="UP000800235">
    <property type="component" value="Unassembled WGS sequence"/>
</dbReference>
<dbReference type="GO" id="GO:0140684">
    <property type="term" value="F:histone H3K9me2/H3K9me3 demethylase activity"/>
    <property type="evidence" value="ECO:0007669"/>
    <property type="project" value="UniProtKB-EC"/>
</dbReference>
<feature type="compositionally biased region" description="Polar residues" evidence="7">
    <location>
        <begin position="1024"/>
        <end position="1052"/>
    </location>
</feature>
<dbReference type="Gene3D" id="2.60.120.650">
    <property type="entry name" value="Cupin"/>
    <property type="match status" value="2"/>
</dbReference>
<feature type="compositionally biased region" description="Acidic residues" evidence="7">
    <location>
        <begin position="253"/>
        <end position="262"/>
    </location>
</feature>
<evidence type="ECO:0000259" key="10">
    <source>
        <dbReference type="PROSITE" id="PS51805"/>
    </source>
</evidence>